<keyword evidence="3 6" id="KW-0812">Transmembrane</keyword>
<evidence type="ECO:0000256" key="4">
    <source>
        <dbReference type="ARBA" id="ARBA00022989"/>
    </source>
</evidence>
<keyword evidence="5 6" id="KW-0472">Membrane</keyword>
<evidence type="ECO:0000259" key="7">
    <source>
        <dbReference type="Pfam" id="PF12698"/>
    </source>
</evidence>
<dbReference type="Pfam" id="PF12698">
    <property type="entry name" value="ABC2_membrane_3"/>
    <property type="match status" value="1"/>
</dbReference>
<organism evidence="8 9">
    <name type="scientific">Apilactobacillus apinorum</name>
    <dbReference type="NCBI Taxonomy" id="1218495"/>
    <lineage>
        <taxon>Bacteria</taxon>
        <taxon>Bacillati</taxon>
        <taxon>Bacillota</taxon>
        <taxon>Bacilli</taxon>
        <taxon>Lactobacillales</taxon>
        <taxon>Lactobacillaceae</taxon>
        <taxon>Apilactobacillus</taxon>
    </lineage>
</organism>
<comment type="subcellular location">
    <subcellularLocation>
        <location evidence="1">Cell membrane</location>
        <topology evidence="1">Multi-pass membrane protein</topology>
    </subcellularLocation>
</comment>
<feature type="transmembrane region" description="Helical" evidence="6">
    <location>
        <begin position="366"/>
        <end position="385"/>
    </location>
</feature>
<keyword evidence="4 6" id="KW-1133">Transmembrane helix</keyword>
<evidence type="ECO:0000256" key="3">
    <source>
        <dbReference type="ARBA" id="ARBA00022692"/>
    </source>
</evidence>
<reference evidence="8 9" key="1">
    <citation type="submission" date="2024-03" db="EMBL/GenBank/DDBJ databases">
        <title>Inconsistent identification of Apilactobacillus kunkeei-related strains obtained by well-developed overall genome related indices.</title>
        <authorList>
            <person name="Maeno S."/>
            <person name="Endo A."/>
        </authorList>
    </citation>
    <scope>NUCLEOTIDE SEQUENCE [LARGE SCALE GENOMIC DNA]</scope>
    <source>
        <strain evidence="8 9">20H-10</strain>
    </source>
</reference>
<evidence type="ECO:0000256" key="6">
    <source>
        <dbReference type="SAM" id="Phobius"/>
    </source>
</evidence>
<evidence type="ECO:0000313" key="9">
    <source>
        <dbReference type="Proteomes" id="UP001438112"/>
    </source>
</evidence>
<gene>
    <name evidence="8" type="ORF">AP20H10_12210</name>
</gene>
<evidence type="ECO:0000256" key="2">
    <source>
        <dbReference type="ARBA" id="ARBA00022475"/>
    </source>
</evidence>
<evidence type="ECO:0000313" key="8">
    <source>
        <dbReference type="EMBL" id="GAA6114858.1"/>
    </source>
</evidence>
<feature type="transmembrane region" description="Helical" evidence="6">
    <location>
        <begin position="21"/>
        <end position="43"/>
    </location>
</feature>
<keyword evidence="2" id="KW-1003">Cell membrane</keyword>
<dbReference type="InterPro" id="IPR013525">
    <property type="entry name" value="ABC2_TM"/>
</dbReference>
<dbReference type="InterPro" id="IPR051449">
    <property type="entry name" value="ABC-2_transporter_component"/>
</dbReference>
<comment type="caution">
    <text evidence="8">The sequence shown here is derived from an EMBL/GenBank/DDBJ whole genome shotgun (WGS) entry which is preliminary data.</text>
</comment>
<evidence type="ECO:0000256" key="1">
    <source>
        <dbReference type="ARBA" id="ARBA00004651"/>
    </source>
</evidence>
<dbReference type="RefSeq" id="WP_353318472.1">
    <property type="nucleotide sequence ID" value="NZ_BAABVV010000038.1"/>
</dbReference>
<feature type="transmembrane region" description="Helical" evidence="6">
    <location>
        <begin position="339"/>
        <end position="359"/>
    </location>
</feature>
<feature type="domain" description="ABC-2 type transporter transmembrane" evidence="7">
    <location>
        <begin position="19"/>
        <end position="382"/>
    </location>
</feature>
<feature type="transmembrane region" description="Helical" evidence="6">
    <location>
        <begin position="224"/>
        <end position="253"/>
    </location>
</feature>
<dbReference type="PANTHER" id="PTHR30294">
    <property type="entry name" value="MEMBRANE COMPONENT OF ABC TRANSPORTER YHHJ-RELATED"/>
    <property type="match status" value="1"/>
</dbReference>
<sequence length="414" mass="45895">MHKFNIIFMRNYLLHLKSKSFITLLITPIISVLIFAGIGGLVASSSQNFDDYQFAVVGDSSVKSELVSKDKDSIDTSIKSESTAKKELKKDNIDGYIKVSKENNQYKVNFVGSISLDSDVKTDLLAIVNKKQSELNVKISNVTSEQYKKLSVKPSFKSSITNKEKKQNTDQTSNANTSSIYVLIFISYFFILIYASIMSTTIAKEKGTKISEIIFSSVSPSTYFSGKVGAVIALMSTQMAIYCGVGVFTYFILNMYPFFNSLFTSQHVLISTFIGNIFSINLLFIFIGFVIAIVLAAICGSLSANVEGAAKSSQPLVFLIAVIFGFSFSFINNGASDPIILQVGSYIPLFSSFFMPIRLINHNANLFEGIVSLLIAIAFIAFVTYKFSNVYKLFMLNNEEGTFFKRIRSSLNNK</sequence>
<dbReference type="EMBL" id="BAABVV010000038">
    <property type="protein sequence ID" value="GAA6114858.1"/>
    <property type="molecule type" value="Genomic_DNA"/>
</dbReference>
<name>A0ABP9ZJ75_9LACO</name>
<dbReference type="Proteomes" id="UP001438112">
    <property type="component" value="Unassembled WGS sequence"/>
</dbReference>
<keyword evidence="9" id="KW-1185">Reference proteome</keyword>
<dbReference type="PANTHER" id="PTHR30294:SF29">
    <property type="entry name" value="MULTIDRUG ABC TRANSPORTER PERMEASE YBHS-RELATED"/>
    <property type="match status" value="1"/>
</dbReference>
<proteinExistence type="predicted"/>
<accession>A0ABP9ZJ75</accession>
<protein>
    <submittedName>
        <fullName evidence="8">ABC transporter permease</fullName>
    </submittedName>
</protein>
<evidence type="ECO:0000256" key="5">
    <source>
        <dbReference type="ARBA" id="ARBA00023136"/>
    </source>
</evidence>
<feature type="transmembrane region" description="Helical" evidence="6">
    <location>
        <begin position="316"/>
        <end position="333"/>
    </location>
</feature>
<feature type="transmembrane region" description="Helical" evidence="6">
    <location>
        <begin position="180"/>
        <end position="203"/>
    </location>
</feature>
<feature type="transmembrane region" description="Helical" evidence="6">
    <location>
        <begin position="273"/>
        <end position="304"/>
    </location>
</feature>